<feature type="compositionally biased region" description="Acidic residues" evidence="5">
    <location>
        <begin position="95"/>
        <end position="111"/>
    </location>
</feature>
<dbReference type="SUPFAM" id="SSF81631">
    <property type="entry name" value="PAP/OAS1 substrate-binding domain"/>
    <property type="match status" value="1"/>
</dbReference>
<dbReference type="FunCoup" id="A0A0C3D9H2">
    <property type="interactions" value="231"/>
</dbReference>
<evidence type="ECO:0000259" key="7">
    <source>
        <dbReference type="Pfam" id="PF22600"/>
    </source>
</evidence>
<dbReference type="Pfam" id="PF22600">
    <property type="entry name" value="MTPAP-like_central"/>
    <property type="match status" value="1"/>
</dbReference>
<organism evidence="8 9">
    <name type="scientific">Scleroderma citrinum Foug A</name>
    <dbReference type="NCBI Taxonomy" id="1036808"/>
    <lineage>
        <taxon>Eukaryota</taxon>
        <taxon>Fungi</taxon>
        <taxon>Dikarya</taxon>
        <taxon>Basidiomycota</taxon>
        <taxon>Agaricomycotina</taxon>
        <taxon>Agaricomycetes</taxon>
        <taxon>Agaricomycetidae</taxon>
        <taxon>Boletales</taxon>
        <taxon>Sclerodermatineae</taxon>
        <taxon>Sclerodermataceae</taxon>
        <taxon>Scleroderma</taxon>
    </lineage>
</organism>
<dbReference type="OrthoDB" id="273917at2759"/>
<dbReference type="InParanoid" id="A0A0C3D9H2"/>
<dbReference type="GO" id="GO:0005730">
    <property type="term" value="C:nucleolus"/>
    <property type="evidence" value="ECO:0007669"/>
    <property type="project" value="TreeGrafter"/>
</dbReference>
<protein>
    <recommendedName>
        <fullName evidence="2">polynucleotide adenylyltransferase</fullName>
        <ecNumber evidence="2">2.7.7.19</ecNumber>
    </recommendedName>
</protein>
<feature type="region of interest" description="Disordered" evidence="5">
    <location>
        <begin position="545"/>
        <end position="647"/>
    </location>
</feature>
<dbReference type="AlphaFoldDB" id="A0A0C3D9H2"/>
<dbReference type="STRING" id="1036808.A0A0C3D9H2"/>
<dbReference type="CDD" id="cd05402">
    <property type="entry name" value="NT_PAP_TUTase"/>
    <property type="match status" value="1"/>
</dbReference>
<evidence type="ECO:0000313" key="9">
    <source>
        <dbReference type="Proteomes" id="UP000053989"/>
    </source>
</evidence>
<reference evidence="8 9" key="1">
    <citation type="submission" date="2014-04" db="EMBL/GenBank/DDBJ databases">
        <authorList>
            <consortium name="DOE Joint Genome Institute"/>
            <person name="Kuo A."/>
            <person name="Kohler A."/>
            <person name="Nagy L.G."/>
            <person name="Floudas D."/>
            <person name="Copeland A."/>
            <person name="Barry K.W."/>
            <person name="Cichocki N."/>
            <person name="Veneault-Fourrey C."/>
            <person name="LaButti K."/>
            <person name="Lindquist E.A."/>
            <person name="Lipzen A."/>
            <person name="Lundell T."/>
            <person name="Morin E."/>
            <person name="Murat C."/>
            <person name="Sun H."/>
            <person name="Tunlid A."/>
            <person name="Henrissat B."/>
            <person name="Grigoriev I.V."/>
            <person name="Hibbett D.S."/>
            <person name="Martin F."/>
            <person name="Nordberg H.P."/>
            <person name="Cantor M.N."/>
            <person name="Hua S.X."/>
        </authorList>
    </citation>
    <scope>NUCLEOTIDE SEQUENCE [LARGE SCALE GENOMIC DNA]</scope>
    <source>
        <strain evidence="8 9">Foug A</strain>
    </source>
</reference>
<dbReference type="PANTHER" id="PTHR23092">
    <property type="entry name" value="POLY(A) RNA POLYMERASE"/>
    <property type="match status" value="1"/>
</dbReference>
<name>A0A0C3D9H2_9AGAM</name>
<evidence type="ECO:0000256" key="1">
    <source>
        <dbReference type="ARBA" id="ARBA00008593"/>
    </source>
</evidence>
<dbReference type="Gene3D" id="3.30.460.10">
    <property type="entry name" value="Beta Polymerase, domain 2"/>
    <property type="match status" value="1"/>
</dbReference>
<dbReference type="InterPro" id="IPR002058">
    <property type="entry name" value="PAP_assoc"/>
</dbReference>
<dbReference type="Pfam" id="PF03828">
    <property type="entry name" value="PAP_assoc"/>
    <property type="match status" value="1"/>
</dbReference>
<dbReference type="GO" id="GO:0031123">
    <property type="term" value="P:RNA 3'-end processing"/>
    <property type="evidence" value="ECO:0007669"/>
    <property type="project" value="TreeGrafter"/>
</dbReference>
<reference evidence="9" key="2">
    <citation type="submission" date="2015-01" db="EMBL/GenBank/DDBJ databases">
        <title>Evolutionary Origins and Diversification of the Mycorrhizal Mutualists.</title>
        <authorList>
            <consortium name="DOE Joint Genome Institute"/>
            <consortium name="Mycorrhizal Genomics Consortium"/>
            <person name="Kohler A."/>
            <person name="Kuo A."/>
            <person name="Nagy L.G."/>
            <person name="Floudas D."/>
            <person name="Copeland A."/>
            <person name="Barry K.W."/>
            <person name="Cichocki N."/>
            <person name="Veneault-Fourrey C."/>
            <person name="LaButti K."/>
            <person name="Lindquist E.A."/>
            <person name="Lipzen A."/>
            <person name="Lundell T."/>
            <person name="Morin E."/>
            <person name="Murat C."/>
            <person name="Riley R."/>
            <person name="Ohm R."/>
            <person name="Sun H."/>
            <person name="Tunlid A."/>
            <person name="Henrissat B."/>
            <person name="Grigoriev I.V."/>
            <person name="Hibbett D.S."/>
            <person name="Martin F."/>
        </authorList>
    </citation>
    <scope>NUCLEOTIDE SEQUENCE [LARGE SCALE GENOMIC DNA]</scope>
    <source>
        <strain evidence="9">Foug A</strain>
    </source>
</reference>
<evidence type="ECO:0000256" key="5">
    <source>
        <dbReference type="SAM" id="MobiDB-lite"/>
    </source>
</evidence>
<accession>A0A0C3D9H2</accession>
<keyword evidence="9" id="KW-1185">Reference proteome</keyword>
<dbReference type="GO" id="GO:0031499">
    <property type="term" value="C:TRAMP complex"/>
    <property type="evidence" value="ECO:0007669"/>
    <property type="project" value="TreeGrafter"/>
</dbReference>
<feature type="compositionally biased region" description="Basic and acidic residues" evidence="5">
    <location>
        <begin position="565"/>
        <end position="582"/>
    </location>
</feature>
<keyword evidence="4" id="KW-0460">Magnesium</keyword>
<feature type="domain" description="Poly(A) RNA polymerase mitochondrial-like central palm" evidence="7">
    <location>
        <begin position="192"/>
        <end position="321"/>
    </location>
</feature>
<evidence type="ECO:0000256" key="3">
    <source>
        <dbReference type="ARBA" id="ARBA00022723"/>
    </source>
</evidence>
<feature type="compositionally biased region" description="Basic and acidic residues" evidence="5">
    <location>
        <begin position="112"/>
        <end position="140"/>
    </location>
</feature>
<feature type="compositionally biased region" description="Basic and acidic residues" evidence="5">
    <location>
        <begin position="19"/>
        <end position="54"/>
    </location>
</feature>
<feature type="compositionally biased region" description="Basic and acidic residues" evidence="5">
    <location>
        <begin position="148"/>
        <end position="164"/>
    </location>
</feature>
<dbReference type="HOGENOM" id="CLU_013572_4_0_1"/>
<dbReference type="GO" id="GO:1990817">
    <property type="term" value="F:poly(A) RNA polymerase activity"/>
    <property type="evidence" value="ECO:0007669"/>
    <property type="project" value="UniProtKB-EC"/>
</dbReference>
<feature type="compositionally biased region" description="Acidic residues" evidence="5">
    <location>
        <begin position="554"/>
        <end position="564"/>
    </location>
</feature>
<sequence>MSADPSKPSSSSRRLSGSSRRDRDQDRRQRIVYDDRDSHRNRDRHRERDRDRRTLSPVAASSRRARTEGSRKGKEPVHDDFEPGEVEQETKTYDIGDDFIPFEDNDGEASAEEVRRSDKGKAPEREWDKGKPPRYDDNHLGGRGSKRKRDDLSDNDDRGRRRTEWQVQSRSAPWVVNVDWGNCRNIAEVMHSEVAAFVNYMSPSPVEDEIRSLVVALVTRAITSAFPDARILPFGSYETKLYLPNGDIDLVVDSERMAYSNKVHVLYALADTLKRARITSKVTVIAKAKVPILKFVSNHGRLNVDISVNQGNGVTAGNVINGFLSDMRGCGFALRSLVMVVKAFLNQRGMNEVYTGGLGSYSIVCLVISFIQMHPKIRRAEINAEQNLGVLVMEFFEFYGCNFNYEEVGISIRNGGSYFSKHQRGWYDTMKSNLLSIEDPIDPSNDISRGSYGIAKVRQTFSGAYEIMKATAYIRAGILNSRREGRNYPLRQGYDPGDMSILSTILGVTQETINNRRLLQEVYDRRTLHELLGVIEARSFLPEPSALDHGLPEGDMDLGSDEEDGSKLRRSSDHENSDEGGKYHIQRRRPGRVSVPNPFDSLADYTTGSDEDHDEAEEHSGDNAKRRKLSIDEPQLAFQRIEPVSPS</sequence>
<comment type="similarity">
    <text evidence="1">Belongs to the DNA polymerase type-B-like family.</text>
</comment>
<dbReference type="InterPro" id="IPR043519">
    <property type="entry name" value="NT_sf"/>
</dbReference>
<evidence type="ECO:0000256" key="4">
    <source>
        <dbReference type="ARBA" id="ARBA00022842"/>
    </source>
</evidence>
<feature type="compositionally biased region" description="Basic and acidic residues" evidence="5">
    <location>
        <begin position="65"/>
        <end position="81"/>
    </location>
</feature>
<evidence type="ECO:0000313" key="8">
    <source>
        <dbReference type="EMBL" id="KIM53044.1"/>
    </source>
</evidence>
<evidence type="ECO:0000259" key="6">
    <source>
        <dbReference type="Pfam" id="PF03828"/>
    </source>
</evidence>
<dbReference type="GO" id="GO:0010605">
    <property type="term" value="P:negative regulation of macromolecule metabolic process"/>
    <property type="evidence" value="ECO:0007669"/>
    <property type="project" value="UniProtKB-ARBA"/>
</dbReference>
<feature type="domain" description="PAP-associated" evidence="6">
    <location>
        <begin position="387"/>
        <end position="445"/>
    </location>
</feature>
<evidence type="ECO:0000256" key="2">
    <source>
        <dbReference type="ARBA" id="ARBA00012388"/>
    </source>
</evidence>
<dbReference type="EC" id="2.7.7.19" evidence="2"/>
<dbReference type="InterPro" id="IPR054708">
    <property type="entry name" value="MTPAP-like_central"/>
</dbReference>
<dbReference type="Proteomes" id="UP000053989">
    <property type="component" value="Unassembled WGS sequence"/>
</dbReference>
<dbReference type="FunFam" id="1.10.1410.10:FF:000003">
    <property type="entry name" value="non-canonical poly(A) RNA polymerase PAPD7"/>
    <property type="match status" value="1"/>
</dbReference>
<keyword evidence="3" id="KW-0479">Metal-binding</keyword>
<feature type="compositionally biased region" description="Low complexity" evidence="5">
    <location>
        <begin position="1"/>
        <end position="18"/>
    </location>
</feature>
<gene>
    <name evidence="8" type="ORF">SCLCIDRAFT_139754</name>
</gene>
<feature type="region of interest" description="Disordered" evidence="5">
    <location>
        <begin position="1"/>
        <end position="165"/>
    </location>
</feature>
<dbReference type="PANTHER" id="PTHR23092:SF15">
    <property type="entry name" value="INACTIVE NON-CANONICAL POLY(A) RNA POLYMERASE PROTEIN TRF4-2-RELATED"/>
    <property type="match status" value="1"/>
</dbReference>
<proteinExistence type="inferred from homology"/>
<dbReference type="GO" id="GO:0003729">
    <property type="term" value="F:mRNA binding"/>
    <property type="evidence" value="ECO:0007669"/>
    <property type="project" value="TreeGrafter"/>
</dbReference>
<dbReference type="InterPro" id="IPR045862">
    <property type="entry name" value="Trf4-like"/>
</dbReference>
<dbReference type="EMBL" id="KN822191">
    <property type="protein sequence ID" value="KIM53044.1"/>
    <property type="molecule type" value="Genomic_DNA"/>
</dbReference>
<dbReference type="GO" id="GO:0043634">
    <property type="term" value="P:polyadenylation-dependent ncRNA catabolic process"/>
    <property type="evidence" value="ECO:0007669"/>
    <property type="project" value="TreeGrafter"/>
</dbReference>
<dbReference type="SUPFAM" id="SSF81301">
    <property type="entry name" value="Nucleotidyltransferase"/>
    <property type="match status" value="1"/>
</dbReference>
<dbReference type="GO" id="GO:0046872">
    <property type="term" value="F:metal ion binding"/>
    <property type="evidence" value="ECO:0007669"/>
    <property type="project" value="UniProtKB-KW"/>
</dbReference>
<dbReference type="Gene3D" id="1.10.1410.10">
    <property type="match status" value="1"/>
</dbReference>